<evidence type="ECO:0000313" key="3">
    <source>
        <dbReference type="Proteomes" id="UP000259030"/>
    </source>
</evidence>
<reference evidence="2 3" key="1">
    <citation type="submission" date="2017-05" db="EMBL/GenBank/DDBJ databases">
        <title>The complete genome sequence of Deinococcus ficus isolated from the rhizosphere of the Ficus religiosa L. in Taiwan.</title>
        <authorList>
            <person name="Wu K.-M."/>
            <person name="Liao T.-L."/>
            <person name="Liu Y.-M."/>
            <person name="Young C.-C."/>
            <person name="Tsai S.-F."/>
        </authorList>
    </citation>
    <scope>NUCLEOTIDE SEQUENCE [LARGE SCALE GENOMIC DNA]</scope>
    <source>
        <strain evidence="2 3">CC-FR2-10</strain>
    </source>
</reference>
<name>A0A221SSS0_9DEIO</name>
<proteinExistence type="predicted"/>
<dbReference type="KEGG" id="dfc:DFI_00585"/>
<dbReference type="AlphaFoldDB" id="A0A221SSS0"/>
<accession>A0A221SSS0</accession>
<dbReference type="EMBL" id="CP021081">
    <property type="protein sequence ID" value="ASN79692.1"/>
    <property type="molecule type" value="Genomic_DNA"/>
</dbReference>
<feature type="chain" id="PRO_5011247963" description="DUF2259 domain-containing protein" evidence="1">
    <location>
        <begin position="27"/>
        <end position="243"/>
    </location>
</feature>
<keyword evidence="1" id="KW-0732">Signal</keyword>
<gene>
    <name evidence="2" type="ORF">DFI_00585</name>
</gene>
<sequence length="243" mass="25478">MTLNAWRSRLRAGGALLALLGGAARAGDLFPVQEVRFSADGRAVLVVTAGVQDGSGFPVSALAVYSTATGARLAGASRREEGSAAPAQVAARLLGAQRTVLGRYGLLNRPAATARYRRTFAPLIGWADGLRAGQAGRVDVPLWSRPVPVTWRVYPVRAAACPAPTGRLALLPPGERVAGVQVKVNAQVVHADAFLPCSREGTARYALDGVYVQGNRAAVLMRGYRPGFEGPDADLLVIATTLR</sequence>
<evidence type="ECO:0008006" key="4">
    <source>
        <dbReference type="Google" id="ProtNLM"/>
    </source>
</evidence>
<evidence type="ECO:0000256" key="1">
    <source>
        <dbReference type="SAM" id="SignalP"/>
    </source>
</evidence>
<dbReference type="InterPro" id="IPR018725">
    <property type="entry name" value="DUF2259_secreted"/>
</dbReference>
<organism evidence="2 3">
    <name type="scientific">Deinococcus ficus</name>
    <dbReference type="NCBI Taxonomy" id="317577"/>
    <lineage>
        <taxon>Bacteria</taxon>
        <taxon>Thermotogati</taxon>
        <taxon>Deinococcota</taxon>
        <taxon>Deinococci</taxon>
        <taxon>Deinococcales</taxon>
        <taxon>Deinococcaceae</taxon>
        <taxon>Deinococcus</taxon>
    </lineage>
</organism>
<evidence type="ECO:0000313" key="2">
    <source>
        <dbReference type="EMBL" id="ASN79692.1"/>
    </source>
</evidence>
<dbReference type="RefSeq" id="WP_081425869.1">
    <property type="nucleotide sequence ID" value="NZ_CP021081.1"/>
</dbReference>
<protein>
    <recommendedName>
        <fullName evidence="4">DUF2259 domain-containing protein</fullName>
    </recommendedName>
</protein>
<dbReference type="Proteomes" id="UP000259030">
    <property type="component" value="Chromosome"/>
</dbReference>
<keyword evidence="3" id="KW-1185">Reference proteome</keyword>
<feature type="signal peptide" evidence="1">
    <location>
        <begin position="1"/>
        <end position="26"/>
    </location>
</feature>
<dbReference type="STRING" id="317577.GCA_000419625_01064"/>
<dbReference type="Pfam" id="PF10016">
    <property type="entry name" value="DUF2259"/>
    <property type="match status" value="1"/>
</dbReference>